<keyword evidence="5" id="KW-0808">Transferase</keyword>
<feature type="region of interest" description="Disordered" evidence="11">
    <location>
        <begin position="1171"/>
        <end position="1199"/>
    </location>
</feature>
<evidence type="ECO:0000256" key="7">
    <source>
        <dbReference type="ARBA" id="ARBA00022777"/>
    </source>
</evidence>
<dbReference type="PROSITE" id="PS50011">
    <property type="entry name" value="PROTEIN_KINASE_DOM"/>
    <property type="match status" value="1"/>
</dbReference>
<dbReference type="InterPro" id="IPR043024">
    <property type="entry name" value="KA1_sf_fungal"/>
</dbReference>
<feature type="compositionally biased region" description="Low complexity" evidence="11">
    <location>
        <begin position="733"/>
        <end position="752"/>
    </location>
</feature>
<dbReference type="GO" id="GO:0005938">
    <property type="term" value="C:cell cortex"/>
    <property type="evidence" value="ECO:0007669"/>
    <property type="project" value="UniProtKB-ARBA"/>
</dbReference>
<dbReference type="PANTHER" id="PTHR24346:SF110">
    <property type="entry name" value="NON-SPECIFIC SERINE_THREONINE PROTEIN KINASE"/>
    <property type="match status" value="1"/>
</dbReference>
<dbReference type="Pfam" id="PF16797">
    <property type="entry name" value="Fungal_KA1"/>
    <property type="match status" value="1"/>
</dbReference>
<feature type="region of interest" description="Disordered" evidence="11">
    <location>
        <begin position="777"/>
        <end position="858"/>
    </location>
</feature>
<keyword evidence="3" id="KW-0723">Serine/threonine-protein kinase</keyword>
<evidence type="ECO:0000256" key="9">
    <source>
        <dbReference type="ARBA" id="ARBA00047899"/>
    </source>
</evidence>
<comment type="catalytic activity">
    <reaction evidence="10">
        <text>L-seryl-[protein] + ATP = O-phospho-L-seryl-[protein] + ADP + H(+)</text>
        <dbReference type="Rhea" id="RHEA:17989"/>
        <dbReference type="Rhea" id="RHEA-COMP:9863"/>
        <dbReference type="Rhea" id="RHEA-COMP:11604"/>
        <dbReference type="ChEBI" id="CHEBI:15378"/>
        <dbReference type="ChEBI" id="CHEBI:29999"/>
        <dbReference type="ChEBI" id="CHEBI:30616"/>
        <dbReference type="ChEBI" id="CHEBI:83421"/>
        <dbReference type="ChEBI" id="CHEBI:456216"/>
        <dbReference type="EC" id="2.7.11.1"/>
    </reaction>
</comment>
<feature type="domain" description="Protein kinase" evidence="12">
    <location>
        <begin position="224"/>
        <end position="507"/>
    </location>
</feature>
<proteinExistence type="inferred from homology"/>
<dbReference type="PANTHER" id="PTHR24346">
    <property type="entry name" value="MAP/MICROTUBULE AFFINITY-REGULATING KINASE"/>
    <property type="match status" value="1"/>
</dbReference>
<feature type="compositionally biased region" description="Polar residues" evidence="11">
    <location>
        <begin position="896"/>
        <end position="909"/>
    </location>
</feature>
<dbReference type="EC" id="2.7.11.1" evidence="2"/>
<sequence>AAFRGSHTRLNERPPRVPSQSSAGITALALVDVFECAPSTHRLLHDRDLLSPDVLIVSRPTIVAIVACETAFLLPAQPPAATLPASSDRLPSYVRDPFAYRNMDHSYHGRPPTRRRAPLGDVTHRANGEHRLRSTRSAAEKLNAHAVSTSSPAPMPYNESIVPNGTLAIRHGYEAAPSPSPQHKRLSAVIDESRPRNTKRDSEISNASTNASHGGRRKTHIGPWQLGKTVGKGGCSRVRIVRHSGTGKYGAAKIISKSTAEKVRAMSLANLCESAQYDPTLFASGKVIPFGLEREICIMKLLDHPYIVKLYDIWENRNELYLIMELVEGGELFSFIGEHGPIDEVIVVHIFRQIIAALWYCHRLNIFHRDLKPENILLDRESKTIKLVDFGMAALQPKGKKLTTPCGSPHYAAPEVIKSESYDGGKADVWSCGVILFILLTGTLPFNWEGYDAEHENLKPLFRAICSADYVMPDKLTPEAKDLIRAILVPDPKHRISIDKVWDHPFMRKYDRELGFQRSEIHKNEWLRPCATIDWVPLTRATIDREILRYMRTLWHSEKEENIIHRLLSKDIKTQEKYFYTALQKYRNEQIENYQPGPHHSVGYSNSDHHHHAYCPPNAQDMLQLPSKNHKRSKSGYSILNDEHLYSKHSFYEPPSSELSYDPFRASKQPVFPNQDLHQNITVHRGTSSGSRKSRPATALGHRTGSSLRIQALTKSKRGSVMTRTSSKRSTPSQRSAQMQRSSASRSSMASSYLPSSPPVFVRPGSFKRGVSFSHLRRASTATGHTADTGTGKYTSEASRHSNYQKDSIGSSLRSHQPSTLGDSPSVRALPKISARPAIPRLRVRKPESPSKYIQSEARKISTELEKHMDEAFNRSSMGSSIRTSTTSDPHKDNSGYETPPTTFSNRESGATAAGTPENKAVYQHRPLPPIPDETPNTFLQRRLAETRMEMARRFGESHDMTEGTERSDRIAEVLEYLDSLTMPTINIGKRASSAPAKSPEPSAPLQVIPEEAKEDRFEPYRIDYRAFTDPVRPSGRGQNKLTEDSTIRIVEQSPAHVAPLTIRKKSESGKSTNSDTAALTIPWPGPIRHTSAPSRQNAEPGILTSRTNQAVPNINVDLLEKKEPTIKKKKSSWFRRTPEERDRPQEAQSKSIPEQLQIPDAWQDLDDRLKNVPSKTTGLDPEYSKQAAKNHDGSTTSEFPMRACGTTVGKSEGGGALKNFFNFFAKKPKDDKNKRSLELGDNFSTSSIVSNSELDNSTEAPARSGAPDFQMNWLSRFLHIKPASRALCFQARRGKVRQELEHLLRDWQRYGVRDVTCDRNTMVITARVDKNNRLNLKPVSFVIELFVVLENNKRANLCLARFTQTRGAASSFKRAVDVVEEICREKRMLVKDEGKKAAMCEVLN</sequence>
<evidence type="ECO:0000256" key="6">
    <source>
        <dbReference type="ARBA" id="ARBA00022741"/>
    </source>
</evidence>
<evidence type="ECO:0000256" key="5">
    <source>
        <dbReference type="ARBA" id="ARBA00022679"/>
    </source>
</evidence>
<evidence type="ECO:0000256" key="4">
    <source>
        <dbReference type="ARBA" id="ARBA00022553"/>
    </source>
</evidence>
<dbReference type="InterPro" id="IPR008271">
    <property type="entry name" value="Ser/Thr_kinase_AS"/>
</dbReference>
<feature type="compositionally biased region" description="Polar residues" evidence="11">
    <location>
        <begin position="793"/>
        <end position="823"/>
    </location>
</feature>
<evidence type="ECO:0000256" key="3">
    <source>
        <dbReference type="ARBA" id="ARBA00022527"/>
    </source>
</evidence>
<comment type="catalytic activity">
    <reaction evidence="9">
        <text>L-threonyl-[protein] + ATP = O-phospho-L-threonyl-[protein] + ADP + H(+)</text>
        <dbReference type="Rhea" id="RHEA:46608"/>
        <dbReference type="Rhea" id="RHEA-COMP:11060"/>
        <dbReference type="Rhea" id="RHEA-COMP:11605"/>
        <dbReference type="ChEBI" id="CHEBI:15378"/>
        <dbReference type="ChEBI" id="CHEBI:30013"/>
        <dbReference type="ChEBI" id="CHEBI:30616"/>
        <dbReference type="ChEBI" id="CHEBI:61977"/>
        <dbReference type="ChEBI" id="CHEBI:456216"/>
        <dbReference type="EC" id="2.7.11.1"/>
    </reaction>
</comment>
<feature type="region of interest" description="Disordered" evidence="11">
    <location>
        <begin position="1059"/>
        <end position="1110"/>
    </location>
</feature>
<evidence type="ECO:0000313" key="13">
    <source>
        <dbReference type="EMBL" id="KAK3215420.1"/>
    </source>
</evidence>
<feature type="region of interest" description="Disordered" evidence="11">
    <location>
        <begin position="172"/>
        <end position="226"/>
    </location>
</feature>
<keyword evidence="14" id="KW-1185">Reference proteome</keyword>
<feature type="compositionally biased region" description="Polar residues" evidence="11">
    <location>
        <begin position="722"/>
        <end position="732"/>
    </location>
</feature>
<comment type="caution">
    <text evidence="13">The sequence shown here is derived from an EMBL/GenBank/DDBJ whole genome shotgun (WGS) entry which is preliminary data.</text>
</comment>
<protein>
    <recommendedName>
        <fullName evidence="2">non-specific serine/threonine protein kinase</fullName>
        <ecNumber evidence="2">2.7.11.1</ecNumber>
    </recommendedName>
</protein>
<dbReference type="Pfam" id="PF00069">
    <property type="entry name" value="Pkinase"/>
    <property type="match status" value="1"/>
</dbReference>
<dbReference type="GO" id="GO:0005524">
    <property type="term" value="F:ATP binding"/>
    <property type="evidence" value="ECO:0007669"/>
    <property type="project" value="UniProtKB-KW"/>
</dbReference>
<evidence type="ECO:0000256" key="11">
    <source>
        <dbReference type="SAM" id="MobiDB-lite"/>
    </source>
</evidence>
<evidence type="ECO:0000256" key="8">
    <source>
        <dbReference type="ARBA" id="ARBA00022840"/>
    </source>
</evidence>
<feature type="region of interest" description="Disordered" evidence="11">
    <location>
        <begin position="875"/>
        <end position="916"/>
    </location>
</feature>
<dbReference type="Gene3D" id="3.30.310.220">
    <property type="entry name" value="Fungal kinase associated-1 domain"/>
    <property type="match status" value="1"/>
</dbReference>
<dbReference type="GO" id="GO:0004674">
    <property type="term" value="F:protein serine/threonine kinase activity"/>
    <property type="evidence" value="ECO:0007669"/>
    <property type="project" value="UniProtKB-KW"/>
</dbReference>
<keyword evidence="4" id="KW-0597">Phosphoprotein</keyword>
<reference evidence="13 14" key="1">
    <citation type="submission" date="2021-02" db="EMBL/GenBank/DDBJ databases">
        <title>Genome assembly of Pseudopithomyces chartarum.</title>
        <authorList>
            <person name="Jauregui R."/>
            <person name="Singh J."/>
            <person name="Voisey C."/>
        </authorList>
    </citation>
    <scope>NUCLEOTIDE SEQUENCE [LARGE SCALE GENOMIC DNA]</scope>
    <source>
        <strain evidence="13 14">AGR01</strain>
    </source>
</reference>
<feature type="compositionally biased region" description="Low complexity" evidence="11">
    <location>
        <begin position="779"/>
        <end position="792"/>
    </location>
</feature>
<dbReference type="InterPro" id="IPR031850">
    <property type="entry name" value="Fungal_KA1_dom"/>
</dbReference>
<evidence type="ECO:0000313" key="14">
    <source>
        <dbReference type="Proteomes" id="UP001280581"/>
    </source>
</evidence>
<dbReference type="SUPFAM" id="SSF56112">
    <property type="entry name" value="Protein kinase-like (PK-like)"/>
    <property type="match status" value="1"/>
</dbReference>
<feature type="region of interest" description="Disordered" evidence="11">
    <location>
        <begin position="1128"/>
        <end position="1159"/>
    </location>
</feature>
<feature type="region of interest" description="Disordered" evidence="11">
    <location>
        <begin position="662"/>
        <end position="761"/>
    </location>
</feature>
<dbReference type="GO" id="GO:0035556">
    <property type="term" value="P:intracellular signal transduction"/>
    <property type="evidence" value="ECO:0007669"/>
    <property type="project" value="TreeGrafter"/>
</dbReference>
<feature type="non-terminal residue" evidence="13">
    <location>
        <position position="1"/>
    </location>
</feature>
<feature type="region of interest" description="Disordered" evidence="11">
    <location>
        <begin position="1"/>
        <end position="21"/>
    </location>
</feature>
<dbReference type="InterPro" id="IPR000719">
    <property type="entry name" value="Prot_kinase_dom"/>
</dbReference>
<accession>A0AAN6RJB5</accession>
<organism evidence="13 14">
    <name type="scientific">Pseudopithomyces chartarum</name>
    <dbReference type="NCBI Taxonomy" id="1892770"/>
    <lineage>
        <taxon>Eukaryota</taxon>
        <taxon>Fungi</taxon>
        <taxon>Dikarya</taxon>
        <taxon>Ascomycota</taxon>
        <taxon>Pezizomycotina</taxon>
        <taxon>Dothideomycetes</taxon>
        <taxon>Pleosporomycetidae</taxon>
        <taxon>Pleosporales</taxon>
        <taxon>Massarineae</taxon>
        <taxon>Didymosphaeriaceae</taxon>
        <taxon>Pseudopithomyces</taxon>
    </lineage>
</organism>
<feature type="compositionally biased region" description="Polar residues" evidence="11">
    <location>
        <begin position="676"/>
        <end position="691"/>
    </location>
</feature>
<evidence type="ECO:0000256" key="1">
    <source>
        <dbReference type="ARBA" id="ARBA00010791"/>
    </source>
</evidence>
<keyword evidence="6" id="KW-0547">Nucleotide-binding</keyword>
<keyword evidence="8" id="KW-0067">ATP-binding</keyword>
<dbReference type="FunFam" id="1.10.510.10:FF:002176">
    <property type="entry name" value="CAMK family protein kinase"/>
    <property type="match status" value="1"/>
</dbReference>
<dbReference type="InterPro" id="IPR011009">
    <property type="entry name" value="Kinase-like_dom_sf"/>
</dbReference>
<dbReference type="Gene3D" id="1.10.510.10">
    <property type="entry name" value="Transferase(Phosphotransferase) domain 1"/>
    <property type="match status" value="1"/>
</dbReference>
<dbReference type="Proteomes" id="UP001280581">
    <property type="component" value="Unassembled WGS sequence"/>
</dbReference>
<feature type="compositionally biased region" description="Basic and acidic residues" evidence="11">
    <location>
        <begin position="191"/>
        <end position="203"/>
    </location>
</feature>
<evidence type="ECO:0000259" key="12">
    <source>
        <dbReference type="PROSITE" id="PS50011"/>
    </source>
</evidence>
<comment type="similarity">
    <text evidence="1">Belongs to the protein kinase superfamily. CAMK Ser/Thr protein kinase family. NIM1 subfamily.</text>
</comment>
<dbReference type="EMBL" id="WVTA01000003">
    <property type="protein sequence ID" value="KAK3215420.1"/>
    <property type="molecule type" value="Genomic_DNA"/>
</dbReference>
<evidence type="ECO:0000256" key="10">
    <source>
        <dbReference type="ARBA" id="ARBA00048679"/>
    </source>
</evidence>
<gene>
    <name evidence="13" type="ORF">GRF29_19g3231620</name>
</gene>
<dbReference type="SMART" id="SM00220">
    <property type="entry name" value="S_TKc"/>
    <property type="match status" value="1"/>
</dbReference>
<dbReference type="PROSITE" id="PS00108">
    <property type="entry name" value="PROTEIN_KINASE_ST"/>
    <property type="match status" value="1"/>
</dbReference>
<feature type="compositionally biased region" description="Basic and acidic residues" evidence="11">
    <location>
        <begin position="1137"/>
        <end position="1146"/>
    </location>
</feature>
<evidence type="ECO:0000256" key="2">
    <source>
        <dbReference type="ARBA" id="ARBA00012513"/>
    </source>
</evidence>
<keyword evidence="7" id="KW-0418">Kinase</keyword>
<feature type="compositionally biased region" description="Polar residues" evidence="11">
    <location>
        <begin position="875"/>
        <end position="888"/>
    </location>
</feature>
<name>A0AAN6RJB5_9PLEO</name>